<keyword evidence="2" id="KW-1185">Reference proteome</keyword>
<dbReference type="RefSeq" id="WP_214434539.1">
    <property type="nucleotide sequence ID" value="NZ_CAWPUQ010000124.1"/>
</dbReference>
<reference evidence="1 2" key="1">
    <citation type="journal article" date="2021" name="Int. J. Syst. Evol. Microbiol.">
        <title>Amazonocrinis nigriterrae gen. nov., sp. nov., Atlanticothrix silvestris gen. nov., sp. nov. and Dendronalium phyllosphericum gen. nov., sp. nov., nostocacean cyanobacteria from Brazilian environments.</title>
        <authorList>
            <person name="Alvarenga D.O."/>
            <person name="Andreote A.P.D."/>
            <person name="Branco L.H.Z."/>
            <person name="Delbaje E."/>
            <person name="Cruz R.B."/>
            <person name="Varani A.M."/>
            <person name="Fiore M.F."/>
        </authorList>
    </citation>
    <scope>NUCLEOTIDE SEQUENCE [LARGE SCALE GENOMIC DNA]</scope>
    <source>
        <strain evidence="1 2">CENA369</strain>
    </source>
</reference>
<evidence type="ECO:0000313" key="2">
    <source>
        <dbReference type="Proteomes" id="UP000662314"/>
    </source>
</evidence>
<evidence type="ECO:0000313" key="1">
    <source>
        <dbReference type="EMBL" id="MBH8575777.1"/>
    </source>
</evidence>
<organism evidence="1 2">
    <name type="scientific">Dendronalium phyllosphericum CENA369</name>
    <dbReference type="NCBI Taxonomy" id="1725256"/>
    <lineage>
        <taxon>Bacteria</taxon>
        <taxon>Bacillati</taxon>
        <taxon>Cyanobacteriota</taxon>
        <taxon>Cyanophyceae</taxon>
        <taxon>Nostocales</taxon>
        <taxon>Nostocaceae</taxon>
        <taxon>Dendronalium</taxon>
        <taxon>Dendronalium phyllosphericum</taxon>
    </lineage>
</organism>
<protein>
    <submittedName>
        <fullName evidence="1">Uncharacterized protein</fullName>
    </submittedName>
</protein>
<gene>
    <name evidence="1" type="ORF">I8752_22790</name>
</gene>
<sequence length="64" mass="6242">MSQQTLNKITTILGLIAGGSTLLGGAGLIGQGVAGTVAGVATAILGYLVHQTPSDQQPASPPTK</sequence>
<accession>A0A8J7IFI0</accession>
<comment type="caution">
    <text evidence="1">The sequence shown here is derived from an EMBL/GenBank/DDBJ whole genome shotgun (WGS) entry which is preliminary data.</text>
</comment>
<proteinExistence type="predicted"/>
<dbReference type="Proteomes" id="UP000662314">
    <property type="component" value="Unassembled WGS sequence"/>
</dbReference>
<dbReference type="AlphaFoldDB" id="A0A8J7IFI0"/>
<name>A0A8J7IFI0_9NOST</name>
<dbReference type="EMBL" id="JAECZA010000205">
    <property type="protein sequence ID" value="MBH8575777.1"/>
    <property type="molecule type" value="Genomic_DNA"/>
</dbReference>